<protein>
    <submittedName>
        <fullName evidence="1">Uncharacterized protein</fullName>
    </submittedName>
</protein>
<name>A0A917MAT2_9FLAO</name>
<evidence type="ECO:0000313" key="1">
    <source>
        <dbReference type="EMBL" id="GGG88449.1"/>
    </source>
</evidence>
<gene>
    <name evidence="1" type="ORF">GCM10011416_00890</name>
</gene>
<evidence type="ECO:0000313" key="2">
    <source>
        <dbReference type="Proteomes" id="UP000633278"/>
    </source>
</evidence>
<reference evidence="1" key="2">
    <citation type="submission" date="2020-09" db="EMBL/GenBank/DDBJ databases">
        <authorList>
            <person name="Sun Q."/>
            <person name="Zhou Y."/>
        </authorList>
    </citation>
    <scope>NUCLEOTIDE SEQUENCE</scope>
    <source>
        <strain evidence="1">CGMCC 1.15763</strain>
    </source>
</reference>
<proteinExistence type="predicted"/>
<organism evidence="1 2">
    <name type="scientific">Polaribacter pacificus</name>
    <dbReference type="NCBI Taxonomy" id="1775173"/>
    <lineage>
        <taxon>Bacteria</taxon>
        <taxon>Pseudomonadati</taxon>
        <taxon>Bacteroidota</taxon>
        <taxon>Flavobacteriia</taxon>
        <taxon>Flavobacteriales</taxon>
        <taxon>Flavobacteriaceae</taxon>
    </lineage>
</organism>
<sequence>MATSLYTGLKENILEEFKQVTAVLEHCELTSPKTFLKPFTIDSVSLLNTNEATVKSLLKEQFSKLSKDVIYKVEVINVIDKDEIISSFKKAKETKHQGRAYSKFNEENVDFIKENKSQNITLYIGSSKAKSVLNRIRCHLGLGAKGTYSMHLKSWLPASQKCMVRITLLELSCPSEGSHSINILELIEQALWNKEKPLLGKQSGLL</sequence>
<accession>A0A917MAT2</accession>
<comment type="caution">
    <text evidence="1">The sequence shown here is derived from an EMBL/GenBank/DDBJ whole genome shotgun (WGS) entry which is preliminary data.</text>
</comment>
<reference evidence="1" key="1">
    <citation type="journal article" date="2014" name="Int. J. Syst. Evol. Microbiol.">
        <title>Complete genome sequence of Corynebacterium casei LMG S-19264T (=DSM 44701T), isolated from a smear-ripened cheese.</title>
        <authorList>
            <consortium name="US DOE Joint Genome Institute (JGI-PGF)"/>
            <person name="Walter F."/>
            <person name="Albersmeier A."/>
            <person name="Kalinowski J."/>
            <person name="Ruckert C."/>
        </authorList>
    </citation>
    <scope>NUCLEOTIDE SEQUENCE</scope>
    <source>
        <strain evidence="1">CGMCC 1.15763</strain>
    </source>
</reference>
<keyword evidence="2" id="KW-1185">Reference proteome</keyword>
<dbReference type="Proteomes" id="UP000633278">
    <property type="component" value="Unassembled WGS sequence"/>
</dbReference>
<dbReference type="AlphaFoldDB" id="A0A917MAT2"/>
<dbReference type="EMBL" id="BMJW01000001">
    <property type="protein sequence ID" value="GGG88449.1"/>
    <property type="molecule type" value="Genomic_DNA"/>
</dbReference>
<dbReference type="RefSeq" id="WP_188597303.1">
    <property type="nucleotide sequence ID" value="NZ_BMJW01000001.1"/>
</dbReference>